<feature type="domain" description="4'-phosphopantetheinyl transferase" evidence="9">
    <location>
        <begin position="2"/>
        <end position="118"/>
    </location>
</feature>
<sequence length="122" mass="13767">MGIGTDIIEIKKVAIAICRSGEPLTQRLLTEYERNSIGRIHESYHRVAGFWAAKEAAVKAIGTGFRLGILFHDIEIRHDEYGAPYYFFTGHFSNLLKQKKITQSLLSISHCDHYAVAVAIFN</sequence>
<keyword evidence="7 8" id="KW-0275">Fatty acid biosynthesis</keyword>
<organism evidence="12 14">
    <name type="scientific">Proteus mirabilis</name>
    <dbReference type="NCBI Taxonomy" id="584"/>
    <lineage>
        <taxon>Bacteria</taxon>
        <taxon>Pseudomonadati</taxon>
        <taxon>Pseudomonadota</taxon>
        <taxon>Gammaproteobacteria</taxon>
        <taxon>Enterobacterales</taxon>
        <taxon>Morganellaceae</taxon>
        <taxon>Proteus</taxon>
    </lineage>
</organism>
<comment type="similarity">
    <text evidence="8">Belongs to the P-Pant transferase superfamily. AcpS family.</text>
</comment>
<evidence type="ECO:0000313" key="12">
    <source>
        <dbReference type="EMBL" id="SPZ01267.1"/>
    </source>
</evidence>
<dbReference type="EC" id="2.7.8.7" evidence="8"/>
<comment type="cofactor">
    <cofactor evidence="8">
        <name>Mg(2+)</name>
        <dbReference type="ChEBI" id="CHEBI:18420"/>
    </cofactor>
</comment>
<evidence type="ECO:0000256" key="4">
    <source>
        <dbReference type="ARBA" id="ARBA00022832"/>
    </source>
</evidence>
<gene>
    <name evidence="12" type="primary">acpS_2</name>
    <name evidence="8 11" type="synonym">acpS</name>
    <name evidence="10" type="ORF">AM402_03070</name>
    <name evidence="11" type="ORF">I3679_021460</name>
    <name evidence="12" type="ORF">NCTC10975_03911</name>
</gene>
<dbReference type="EMBL" id="CP021694">
    <property type="protein sequence ID" value="ARX33165.1"/>
    <property type="molecule type" value="Genomic_DNA"/>
</dbReference>
<dbReference type="InterPro" id="IPR037143">
    <property type="entry name" value="4-PPantetheinyl_Trfase_dom_sf"/>
</dbReference>
<evidence type="ECO:0000256" key="6">
    <source>
        <dbReference type="ARBA" id="ARBA00023098"/>
    </source>
</evidence>
<evidence type="ECO:0000313" key="13">
    <source>
        <dbReference type="Proteomes" id="UP000195540"/>
    </source>
</evidence>
<dbReference type="HAMAP" id="MF_00101">
    <property type="entry name" value="AcpS"/>
    <property type="match status" value="1"/>
</dbReference>
<dbReference type="GO" id="GO:0008897">
    <property type="term" value="F:holo-[acyl-carrier-protein] synthase activity"/>
    <property type="evidence" value="ECO:0007669"/>
    <property type="project" value="UniProtKB-UniRule"/>
</dbReference>
<keyword evidence="1 8" id="KW-0444">Lipid biosynthesis</keyword>
<dbReference type="Proteomes" id="UP000251485">
    <property type="component" value="Unassembled WGS sequence"/>
</dbReference>
<keyword evidence="5 8" id="KW-0460">Magnesium</keyword>
<keyword evidence="4 8" id="KW-0276">Fatty acid metabolism</keyword>
<reference evidence="11" key="3">
    <citation type="submission" date="2021-05" db="EMBL/GenBank/DDBJ databases">
        <title>First report of NDM-5 and VEB-6 producing Proteus mirabilis isolated from blood of a sepsis patient in Kolkata, India.</title>
        <authorList>
            <person name="Halder G."/>
            <person name="Chaudhuri B."/>
            <person name="Dutta S."/>
        </authorList>
    </citation>
    <scope>NUCLEOTIDE SEQUENCE [LARGE SCALE GENOMIC DNA]</scope>
    <source>
        <strain evidence="11">7049</strain>
    </source>
</reference>
<dbReference type="EMBL" id="JADQCH020000002">
    <property type="protein sequence ID" value="MEY2345401.1"/>
    <property type="molecule type" value="Genomic_DNA"/>
</dbReference>
<evidence type="ECO:0000313" key="14">
    <source>
        <dbReference type="Proteomes" id="UP000251485"/>
    </source>
</evidence>
<dbReference type="InterPro" id="IPR004568">
    <property type="entry name" value="Ppantetheine-prot_Trfase_dom"/>
</dbReference>
<accession>A0A1Z1SRL8</accession>
<dbReference type="InterPro" id="IPR008278">
    <property type="entry name" value="4-PPantetheinyl_Trfase_dom"/>
</dbReference>
<proteinExistence type="inferred from homology"/>
<evidence type="ECO:0000256" key="7">
    <source>
        <dbReference type="ARBA" id="ARBA00023160"/>
    </source>
</evidence>
<evidence type="ECO:0000256" key="1">
    <source>
        <dbReference type="ARBA" id="ARBA00022516"/>
    </source>
</evidence>
<dbReference type="GO" id="GO:0000287">
    <property type="term" value="F:magnesium ion binding"/>
    <property type="evidence" value="ECO:0007669"/>
    <property type="project" value="UniProtKB-UniRule"/>
</dbReference>
<dbReference type="SUPFAM" id="SSF56214">
    <property type="entry name" value="4'-phosphopantetheinyl transferase"/>
    <property type="match status" value="1"/>
</dbReference>
<evidence type="ECO:0000256" key="2">
    <source>
        <dbReference type="ARBA" id="ARBA00022679"/>
    </source>
</evidence>
<feature type="binding site" evidence="8">
    <location>
        <position position="6"/>
    </location>
    <ligand>
        <name>Mg(2+)</name>
        <dbReference type="ChEBI" id="CHEBI:18420"/>
    </ligand>
</feature>
<dbReference type="GO" id="GO:0005737">
    <property type="term" value="C:cytoplasm"/>
    <property type="evidence" value="ECO:0007669"/>
    <property type="project" value="UniProtKB-SubCell"/>
</dbReference>
<dbReference type="STRING" id="584.AOUC001_00920"/>
<evidence type="ECO:0000256" key="8">
    <source>
        <dbReference type="HAMAP-Rule" id="MF_00101"/>
    </source>
</evidence>
<protein>
    <recommendedName>
        <fullName evidence="8">Holo-[acyl-carrier-protein] synthase</fullName>
        <shortName evidence="8">Holo-ACP synthase</shortName>
        <ecNumber evidence="8">2.7.8.7</ecNumber>
    </recommendedName>
    <alternativeName>
        <fullName evidence="8">4'-phosphopantetheinyl transferase AcpS</fullName>
    </alternativeName>
</protein>
<keyword evidence="8" id="KW-0963">Cytoplasm</keyword>
<dbReference type="NCBIfam" id="TIGR00556">
    <property type="entry name" value="pantethn_trn"/>
    <property type="match status" value="1"/>
</dbReference>
<dbReference type="GO" id="GO:0006633">
    <property type="term" value="P:fatty acid biosynthetic process"/>
    <property type="evidence" value="ECO:0007669"/>
    <property type="project" value="UniProtKB-UniRule"/>
</dbReference>
<keyword evidence="3 8" id="KW-0479">Metal-binding</keyword>
<comment type="subcellular location">
    <subcellularLocation>
        <location evidence="8">Cytoplasm</location>
    </subcellularLocation>
</comment>
<dbReference type="NCBIfam" id="TIGR00516">
    <property type="entry name" value="acpS"/>
    <property type="match status" value="1"/>
</dbReference>
<dbReference type="AlphaFoldDB" id="A0A1Z1SRL8"/>
<dbReference type="Proteomes" id="UP000195540">
    <property type="component" value="Chromosome"/>
</dbReference>
<reference evidence="10 13" key="1">
    <citation type="submission" date="2017-05" db="EMBL/GenBank/DDBJ databases">
        <title>Whole genome sequencing of Proteus mirabilis AR_0155.</title>
        <authorList>
            <person name="Conlan S."/>
            <person name="Thomas P.J."/>
            <person name="Mullikin J."/>
            <person name="Frank K.M."/>
            <person name="Segre J.A."/>
        </authorList>
    </citation>
    <scope>NUCLEOTIDE SEQUENCE [LARGE SCALE GENOMIC DNA]</scope>
    <source>
        <strain evidence="10 13">AR_0155</strain>
    </source>
</reference>
<comment type="catalytic activity">
    <reaction evidence="8">
        <text>apo-[ACP] + CoA = holo-[ACP] + adenosine 3',5'-bisphosphate + H(+)</text>
        <dbReference type="Rhea" id="RHEA:12068"/>
        <dbReference type="Rhea" id="RHEA-COMP:9685"/>
        <dbReference type="Rhea" id="RHEA-COMP:9690"/>
        <dbReference type="ChEBI" id="CHEBI:15378"/>
        <dbReference type="ChEBI" id="CHEBI:29999"/>
        <dbReference type="ChEBI" id="CHEBI:57287"/>
        <dbReference type="ChEBI" id="CHEBI:58343"/>
        <dbReference type="ChEBI" id="CHEBI:64479"/>
        <dbReference type="EC" id="2.7.8.7"/>
    </reaction>
</comment>
<dbReference type="Pfam" id="PF01648">
    <property type="entry name" value="ACPS"/>
    <property type="match status" value="1"/>
</dbReference>
<dbReference type="InterPro" id="IPR002582">
    <property type="entry name" value="ACPS"/>
</dbReference>
<evidence type="ECO:0000256" key="5">
    <source>
        <dbReference type="ARBA" id="ARBA00022842"/>
    </source>
</evidence>
<evidence type="ECO:0000259" key="9">
    <source>
        <dbReference type="Pfam" id="PF01648"/>
    </source>
</evidence>
<keyword evidence="2 8" id="KW-0808">Transferase</keyword>
<evidence type="ECO:0000256" key="3">
    <source>
        <dbReference type="ARBA" id="ARBA00022723"/>
    </source>
</evidence>
<name>A0A1Z1SRL8_PROMI</name>
<evidence type="ECO:0000313" key="11">
    <source>
        <dbReference type="EMBL" id="MEY2345401.1"/>
    </source>
</evidence>
<evidence type="ECO:0000313" key="10">
    <source>
        <dbReference type="EMBL" id="ARX33165.1"/>
    </source>
</evidence>
<keyword evidence="6 8" id="KW-0443">Lipid metabolism</keyword>
<feature type="binding site" evidence="8">
    <location>
        <position position="55"/>
    </location>
    <ligand>
        <name>Mg(2+)</name>
        <dbReference type="ChEBI" id="CHEBI:18420"/>
    </ligand>
</feature>
<dbReference type="EMBL" id="UAUE01000027">
    <property type="protein sequence ID" value="SPZ01267.1"/>
    <property type="molecule type" value="Genomic_DNA"/>
</dbReference>
<comment type="function">
    <text evidence="8">Transfers the 4'-phosphopantetheine moiety from coenzyme A to a Ser of acyl-carrier-protein.</text>
</comment>
<reference evidence="12 14" key="2">
    <citation type="submission" date="2018-06" db="EMBL/GenBank/DDBJ databases">
        <authorList>
            <consortium name="Pathogen Informatics"/>
            <person name="Doyle S."/>
        </authorList>
    </citation>
    <scope>NUCLEOTIDE SEQUENCE [LARGE SCALE GENOMIC DNA]</scope>
    <source>
        <strain evidence="12 14">NCTC10975</strain>
    </source>
</reference>
<dbReference type="RefSeq" id="WP_017827128.1">
    <property type="nucleotide sequence ID" value="NZ_ABFCQN020000009.1"/>
</dbReference>
<dbReference type="Gene3D" id="3.90.470.20">
    <property type="entry name" value="4'-phosphopantetheinyl transferase domain"/>
    <property type="match status" value="1"/>
</dbReference>